<evidence type="ECO:0000313" key="1">
    <source>
        <dbReference type="EMBL" id="MDF3832877.1"/>
    </source>
</evidence>
<dbReference type="EMBL" id="JARJLM010000140">
    <property type="protein sequence ID" value="MDF3832877.1"/>
    <property type="molecule type" value="Genomic_DNA"/>
</dbReference>
<dbReference type="Proteomes" id="UP001216674">
    <property type="component" value="Unassembled WGS sequence"/>
</dbReference>
<evidence type="ECO:0008006" key="3">
    <source>
        <dbReference type="Google" id="ProtNLM"/>
    </source>
</evidence>
<dbReference type="RefSeq" id="WP_276264372.1">
    <property type="nucleotide sequence ID" value="NZ_JARJLM010000140.1"/>
</dbReference>
<protein>
    <recommendedName>
        <fullName evidence="3">Virulence factor Evf domain-containing protein</fullName>
    </recommendedName>
</protein>
<proteinExistence type="predicted"/>
<gene>
    <name evidence="1" type="ORF">P3W85_07945</name>
</gene>
<accession>A0ABT6AJV4</accession>
<keyword evidence="2" id="KW-1185">Reference proteome</keyword>
<sequence>MEKSQVTEQIKSYIRAIELPAPEARLQSVYNPRAAAFQDDTAGAAVNAGSLVSFVSGLTAQHKSDVLNSTLLAQLAANKKFDRYNQTRQWYDFYVSVLAQVGWVVPAFAYRQYTPSGSSLVLSDAVLAILSAVATGKELEIVRVTLESLKTNPGNEGPLVLFDQQSFPENLGTFQIFPVGEDDGQVVMALAAMEFKSQRHVTRFLWFTWESRSVQLFQSAQKAVLNEDVYGRVRQEVINKLGDRASQYIKDIEI</sequence>
<organism evidence="1 2">
    <name type="scientific">Cupriavidus basilensis</name>
    <dbReference type="NCBI Taxonomy" id="68895"/>
    <lineage>
        <taxon>Bacteria</taxon>
        <taxon>Pseudomonadati</taxon>
        <taxon>Pseudomonadota</taxon>
        <taxon>Betaproteobacteria</taxon>
        <taxon>Burkholderiales</taxon>
        <taxon>Burkholderiaceae</taxon>
        <taxon>Cupriavidus</taxon>
    </lineage>
</organism>
<comment type="caution">
    <text evidence="1">The sequence shown here is derived from an EMBL/GenBank/DDBJ whole genome shotgun (WGS) entry which is preliminary data.</text>
</comment>
<evidence type="ECO:0000313" key="2">
    <source>
        <dbReference type="Proteomes" id="UP001216674"/>
    </source>
</evidence>
<name>A0ABT6AJV4_9BURK</name>
<reference evidence="1 2" key="1">
    <citation type="submission" date="2023-03" db="EMBL/GenBank/DDBJ databases">
        <title>Draft assemblies of triclosan tolerant bacteria isolated from returned activated sludge.</title>
        <authorList>
            <person name="Van Hamelsveld S."/>
        </authorList>
    </citation>
    <scope>NUCLEOTIDE SEQUENCE [LARGE SCALE GENOMIC DNA]</scope>
    <source>
        <strain evidence="1 2">GW210010_S58</strain>
    </source>
</reference>